<dbReference type="AlphaFoldDB" id="A0A6N8HYS8"/>
<feature type="transmembrane region" description="Helical" evidence="1">
    <location>
        <begin position="315"/>
        <end position="332"/>
    </location>
</feature>
<evidence type="ECO:0000256" key="1">
    <source>
        <dbReference type="SAM" id="Phobius"/>
    </source>
</evidence>
<dbReference type="OrthoDB" id="3035992at2"/>
<dbReference type="RefSeq" id="WP_156990164.1">
    <property type="nucleotide sequence ID" value="NZ_VWXL01000046.1"/>
</dbReference>
<keyword evidence="3" id="KW-1185">Reference proteome</keyword>
<dbReference type="EMBL" id="VWXL01000046">
    <property type="protein sequence ID" value="MVB10637.1"/>
    <property type="molecule type" value="Genomic_DNA"/>
</dbReference>
<accession>A0A6N8HYS8</accession>
<feature type="transmembrane region" description="Helical" evidence="1">
    <location>
        <begin position="210"/>
        <end position="232"/>
    </location>
</feature>
<proteinExistence type="predicted"/>
<feature type="transmembrane region" description="Helical" evidence="1">
    <location>
        <begin position="39"/>
        <end position="56"/>
    </location>
</feature>
<feature type="transmembrane region" description="Helical" evidence="1">
    <location>
        <begin position="12"/>
        <end position="33"/>
    </location>
</feature>
<organism evidence="2 3">
    <name type="scientific">Caproicibacter fermentans</name>
    <dbReference type="NCBI Taxonomy" id="2576756"/>
    <lineage>
        <taxon>Bacteria</taxon>
        <taxon>Bacillati</taxon>
        <taxon>Bacillota</taxon>
        <taxon>Clostridia</taxon>
        <taxon>Eubacteriales</taxon>
        <taxon>Acutalibacteraceae</taxon>
        <taxon>Caproicibacter</taxon>
    </lineage>
</organism>
<gene>
    <name evidence="2" type="ORF">CAFE_13330</name>
</gene>
<evidence type="ECO:0000313" key="2">
    <source>
        <dbReference type="EMBL" id="MVB10637.1"/>
    </source>
</evidence>
<feature type="transmembrane region" description="Helical" evidence="1">
    <location>
        <begin position="262"/>
        <end position="280"/>
    </location>
</feature>
<feature type="transmembrane region" description="Helical" evidence="1">
    <location>
        <begin position="138"/>
        <end position="157"/>
    </location>
</feature>
<dbReference type="InterPro" id="IPR046062">
    <property type="entry name" value="DUF6020"/>
</dbReference>
<feature type="transmembrane region" description="Helical" evidence="1">
    <location>
        <begin position="239"/>
        <end position="256"/>
    </location>
</feature>
<comment type="caution">
    <text evidence="2">The sequence shown here is derived from an EMBL/GenBank/DDBJ whole genome shotgun (WGS) entry which is preliminary data.</text>
</comment>
<dbReference type="Proteomes" id="UP000469440">
    <property type="component" value="Unassembled WGS sequence"/>
</dbReference>
<sequence>MRRLDRLKSQIWFCAAAGGVLTSLAFGVFNIWYRHWLPWMLAAAGAAACIRSTAGYGNRRTQLLSGVFGAAMSAMFLVGQRITVQPPSFAGVGREDVLPFAGLALLLWAATLALFRLSERHPFPKSSRALPESPRSRFFSWALWSSIFAACWLPYFLTYYPGLMTGDSFACLVRAAGRAPVNNQQPVVYQLFLRMFYLAGNLLGSMNRGVALYSFTQLLLMASVLGYALYWCRMRGCPLPYLWGTALFFALNPIYGKYAVTMWKDVLFGGAMLLLTLFLADTAAARGANLRSIGGTAHLALTSFAVAFLRNNGVYVLAFSFLWLAFFCRVHIKKIAPVLLVILTAVMVIQGPVYRLAGIPKNRFDESVGVPLQQMARVAAKDGKMSEEDRNFLNRVMPIKTIKESYDPFTVDRIKFNHKFDYTYLARNKPEFLKVWADLFVKNPKECLIAHMMLTLGYWHIGTGNWVTAAGVASWGDDTYGVVPYNLFGTLTGINSKPYLEKWSAFLEHFVPTGMSNNIGVAVWMTAFLAIYALLKRRYDRLLPMTPVIGLWLTTMLAAPTYCEFRYVFSLFLCAPFLLFQIYREGRSESTP</sequence>
<feature type="transmembrane region" description="Helical" evidence="1">
    <location>
        <begin position="63"/>
        <end position="82"/>
    </location>
</feature>
<keyword evidence="1" id="KW-1133">Transmembrane helix</keyword>
<dbReference type="Pfam" id="PF19484">
    <property type="entry name" value="DUF6020"/>
    <property type="match status" value="1"/>
</dbReference>
<feature type="transmembrane region" description="Helical" evidence="1">
    <location>
        <begin position="97"/>
        <end position="117"/>
    </location>
</feature>
<keyword evidence="1" id="KW-0472">Membrane</keyword>
<name>A0A6N8HYS8_9FIRM</name>
<feature type="transmembrane region" description="Helical" evidence="1">
    <location>
        <begin position="515"/>
        <end position="535"/>
    </location>
</feature>
<protein>
    <recommendedName>
        <fullName evidence="4">Glycosyltransferase RgtA/B/C/D-like domain-containing protein</fullName>
    </recommendedName>
</protein>
<reference evidence="2 3" key="1">
    <citation type="submission" date="2019-09" db="EMBL/GenBank/DDBJ databases">
        <title>Genome sequence of Clostridium sp. EA1.</title>
        <authorList>
            <person name="Poehlein A."/>
            <person name="Bengelsdorf F.R."/>
            <person name="Daniel R."/>
        </authorList>
    </citation>
    <scope>NUCLEOTIDE SEQUENCE [LARGE SCALE GENOMIC DNA]</scope>
    <source>
        <strain evidence="2 3">EA1</strain>
    </source>
</reference>
<keyword evidence="1" id="KW-0812">Transmembrane</keyword>
<feature type="transmembrane region" description="Helical" evidence="1">
    <location>
        <begin position="542"/>
        <end position="559"/>
    </location>
</feature>
<evidence type="ECO:0008006" key="4">
    <source>
        <dbReference type="Google" id="ProtNLM"/>
    </source>
</evidence>
<feature type="transmembrane region" description="Helical" evidence="1">
    <location>
        <begin position="339"/>
        <end position="357"/>
    </location>
</feature>
<evidence type="ECO:0000313" key="3">
    <source>
        <dbReference type="Proteomes" id="UP000469440"/>
    </source>
</evidence>